<evidence type="ECO:0000259" key="8">
    <source>
        <dbReference type="Pfam" id="PF01529"/>
    </source>
</evidence>
<dbReference type="GO" id="GO:0005794">
    <property type="term" value="C:Golgi apparatus"/>
    <property type="evidence" value="ECO:0007669"/>
    <property type="project" value="TreeGrafter"/>
</dbReference>
<evidence type="ECO:0000256" key="2">
    <source>
        <dbReference type="ARBA" id="ARBA00022679"/>
    </source>
</evidence>
<comment type="domain">
    <text evidence="7">The DHHC domain is required for palmitoyltransferase activity.</text>
</comment>
<keyword evidence="5 7" id="KW-0472">Membrane</keyword>
<keyword evidence="10" id="KW-1185">Reference proteome</keyword>
<comment type="similarity">
    <text evidence="7">Belongs to the DHHC palmitoyltransferase family.</text>
</comment>
<dbReference type="AlphaFoldDB" id="A0AAD1XLR9"/>
<name>A0AAD1XLR9_EUPCR</name>
<dbReference type="InterPro" id="IPR001594">
    <property type="entry name" value="Palmitoyltrfase_DHHC"/>
</dbReference>
<dbReference type="GO" id="GO:0006612">
    <property type="term" value="P:protein targeting to membrane"/>
    <property type="evidence" value="ECO:0007669"/>
    <property type="project" value="TreeGrafter"/>
</dbReference>
<keyword evidence="6 7" id="KW-0012">Acyltransferase</keyword>
<evidence type="ECO:0000256" key="3">
    <source>
        <dbReference type="ARBA" id="ARBA00022692"/>
    </source>
</evidence>
<feature type="transmembrane region" description="Helical" evidence="7">
    <location>
        <begin position="53"/>
        <end position="73"/>
    </location>
</feature>
<proteinExistence type="inferred from homology"/>
<feature type="transmembrane region" description="Helical" evidence="7">
    <location>
        <begin position="21"/>
        <end position="41"/>
    </location>
</feature>
<dbReference type="GO" id="GO:0019706">
    <property type="term" value="F:protein-cysteine S-palmitoyltransferase activity"/>
    <property type="evidence" value="ECO:0007669"/>
    <property type="project" value="UniProtKB-EC"/>
</dbReference>
<dbReference type="EC" id="2.3.1.225" evidence="7"/>
<comment type="caution">
    <text evidence="9">The sequence shown here is derived from an EMBL/GenBank/DDBJ whole genome shotgun (WGS) entry which is preliminary data.</text>
</comment>
<comment type="catalytic activity">
    <reaction evidence="7">
        <text>L-cysteinyl-[protein] + hexadecanoyl-CoA = S-hexadecanoyl-L-cysteinyl-[protein] + CoA</text>
        <dbReference type="Rhea" id="RHEA:36683"/>
        <dbReference type="Rhea" id="RHEA-COMP:10131"/>
        <dbReference type="Rhea" id="RHEA-COMP:11032"/>
        <dbReference type="ChEBI" id="CHEBI:29950"/>
        <dbReference type="ChEBI" id="CHEBI:57287"/>
        <dbReference type="ChEBI" id="CHEBI:57379"/>
        <dbReference type="ChEBI" id="CHEBI:74151"/>
        <dbReference type="EC" id="2.3.1.225"/>
    </reaction>
</comment>
<dbReference type="Pfam" id="PF01529">
    <property type="entry name" value="DHHC"/>
    <property type="match status" value="1"/>
</dbReference>
<comment type="subcellular location">
    <subcellularLocation>
        <location evidence="1">Membrane</location>
        <topology evidence="1">Multi-pass membrane protein</topology>
    </subcellularLocation>
</comment>
<reference evidence="9" key="1">
    <citation type="submission" date="2023-07" db="EMBL/GenBank/DDBJ databases">
        <authorList>
            <consortium name="AG Swart"/>
            <person name="Singh M."/>
            <person name="Singh A."/>
            <person name="Seah K."/>
            <person name="Emmerich C."/>
        </authorList>
    </citation>
    <scope>NUCLEOTIDE SEQUENCE</scope>
    <source>
        <strain evidence="9">DP1</strain>
    </source>
</reference>
<feature type="transmembrane region" description="Helical" evidence="7">
    <location>
        <begin position="257"/>
        <end position="282"/>
    </location>
</feature>
<dbReference type="Proteomes" id="UP001295684">
    <property type="component" value="Unassembled WGS sequence"/>
</dbReference>
<dbReference type="EMBL" id="CAMPGE010016476">
    <property type="protein sequence ID" value="CAI2375030.1"/>
    <property type="molecule type" value="Genomic_DNA"/>
</dbReference>
<evidence type="ECO:0000256" key="1">
    <source>
        <dbReference type="ARBA" id="ARBA00004141"/>
    </source>
</evidence>
<keyword evidence="4 7" id="KW-1133">Transmembrane helix</keyword>
<dbReference type="PANTHER" id="PTHR22883">
    <property type="entry name" value="ZINC FINGER DHHC DOMAIN CONTAINING PROTEIN"/>
    <property type="match status" value="1"/>
</dbReference>
<organism evidence="9 10">
    <name type="scientific">Euplotes crassus</name>
    <dbReference type="NCBI Taxonomy" id="5936"/>
    <lineage>
        <taxon>Eukaryota</taxon>
        <taxon>Sar</taxon>
        <taxon>Alveolata</taxon>
        <taxon>Ciliophora</taxon>
        <taxon>Intramacronucleata</taxon>
        <taxon>Spirotrichea</taxon>
        <taxon>Hypotrichia</taxon>
        <taxon>Euplotida</taxon>
        <taxon>Euplotidae</taxon>
        <taxon>Moneuplotes</taxon>
    </lineage>
</organism>
<gene>
    <name evidence="9" type="ORF">ECRASSUSDP1_LOCUS16390</name>
</gene>
<dbReference type="GO" id="GO:0016020">
    <property type="term" value="C:membrane"/>
    <property type="evidence" value="ECO:0007669"/>
    <property type="project" value="UniProtKB-SubCell"/>
</dbReference>
<dbReference type="GO" id="GO:0005783">
    <property type="term" value="C:endoplasmic reticulum"/>
    <property type="evidence" value="ECO:0007669"/>
    <property type="project" value="TreeGrafter"/>
</dbReference>
<evidence type="ECO:0000256" key="4">
    <source>
        <dbReference type="ARBA" id="ARBA00022989"/>
    </source>
</evidence>
<evidence type="ECO:0000256" key="7">
    <source>
        <dbReference type="RuleBase" id="RU079119"/>
    </source>
</evidence>
<evidence type="ECO:0000313" key="10">
    <source>
        <dbReference type="Proteomes" id="UP001295684"/>
    </source>
</evidence>
<dbReference type="InterPro" id="IPR039859">
    <property type="entry name" value="PFA4/ZDH16/20/ERF2-like"/>
</dbReference>
<accession>A0AAD1XLR9</accession>
<sequence>MDKTQNRVPFTRQIWKRYDRGGSFFAMTGFYLYLVIILTFVYIPEFRKVHGEILAALVHFISLFLGFMSYWCFFKTAMANPGDVDPNYIHPMPDPLDLDSGITNPSSEQRFEYLTEAIYSRILTNFDKFAIQERKKFELIQNTQEDKEVSECSSLTRQQQTKTLIINNFCYKHCVACRMDQPPRAKHCDFCKRCVLRYDHHCFILGNCIGLHNFKPFLLLQYYTCLGGANLLGWFIYGLTVQKFGSEEFLLFFAEYIFPIFLLCFMTFGTFCQAIVNTYYLLKNRTQQDIIQNFRVNIFDTGSWSSNAKEVFGTRGGLLWFLPVDTGEKPTDGHNFNFYYL</sequence>
<dbReference type="PROSITE" id="PS50216">
    <property type="entry name" value="DHHC"/>
    <property type="match status" value="1"/>
</dbReference>
<evidence type="ECO:0000313" key="9">
    <source>
        <dbReference type="EMBL" id="CAI2375030.1"/>
    </source>
</evidence>
<evidence type="ECO:0000256" key="6">
    <source>
        <dbReference type="ARBA" id="ARBA00023315"/>
    </source>
</evidence>
<protein>
    <recommendedName>
        <fullName evidence="7">Palmitoyltransferase</fullName>
        <ecNumber evidence="7">2.3.1.225</ecNumber>
    </recommendedName>
</protein>
<keyword evidence="2 7" id="KW-0808">Transferase</keyword>
<keyword evidence="3 7" id="KW-0812">Transmembrane</keyword>
<feature type="domain" description="Palmitoyltransferase DHHC" evidence="8">
    <location>
        <begin position="172"/>
        <end position="292"/>
    </location>
</feature>
<evidence type="ECO:0000256" key="5">
    <source>
        <dbReference type="ARBA" id="ARBA00023136"/>
    </source>
</evidence>
<feature type="transmembrane region" description="Helical" evidence="7">
    <location>
        <begin position="217"/>
        <end position="237"/>
    </location>
</feature>